<dbReference type="GO" id="GO:0016757">
    <property type="term" value="F:glycosyltransferase activity"/>
    <property type="evidence" value="ECO:0007669"/>
    <property type="project" value="UniProtKB-KW"/>
</dbReference>
<evidence type="ECO:0000259" key="3">
    <source>
        <dbReference type="Pfam" id="PF00535"/>
    </source>
</evidence>
<dbReference type="InterPro" id="IPR001173">
    <property type="entry name" value="Glyco_trans_2-like"/>
</dbReference>
<dbReference type="SUPFAM" id="SSF53756">
    <property type="entry name" value="UDP-Glycosyltransferase/glycogen phosphorylase"/>
    <property type="match status" value="1"/>
</dbReference>
<dbReference type="CDD" id="cd03801">
    <property type="entry name" value="GT4_PimA-like"/>
    <property type="match status" value="1"/>
</dbReference>
<feature type="domain" description="Glycosyl transferase family 1" evidence="2">
    <location>
        <begin position="469"/>
        <end position="557"/>
    </location>
</feature>
<dbReference type="Gene3D" id="3.90.550.10">
    <property type="entry name" value="Spore Coat Polysaccharide Biosynthesis Protein SpsA, Chain A"/>
    <property type="match status" value="1"/>
</dbReference>
<dbReference type="InterPro" id="IPR029044">
    <property type="entry name" value="Nucleotide-diphossugar_trans"/>
</dbReference>
<dbReference type="Pfam" id="PF00535">
    <property type="entry name" value="Glycos_transf_2"/>
    <property type="match status" value="1"/>
</dbReference>
<dbReference type="PANTHER" id="PTHR22916">
    <property type="entry name" value="GLYCOSYLTRANSFERASE"/>
    <property type="match status" value="1"/>
</dbReference>
<dbReference type="PANTHER" id="PTHR22916:SF3">
    <property type="entry name" value="UDP-GLCNAC:BETAGAL BETA-1,3-N-ACETYLGLUCOSAMINYLTRANSFERASE-LIKE PROTEIN 1"/>
    <property type="match status" value="1"/>
</dbReference>
<sequence>MNANSKVSIVIPFYNCAYVRTAIESALSQTYPNIEIIVVNDGSTQHMEKIVPYMDRIVYVEKANGGTASALNAGIRRATGDYFAWLSSDDMFEPHKVARQLAFMQEKEAKVSYTSYVHMDGQGTIFGGPSGIGCSTKMEFYKTMQKGCIINGCTVMLHMDVFQKSGYFNETRKYTQDYDFWMRVMKRFHFFYLNESLVRYRVHPEMGSRKHESEIVKEIQSVQSLYRKQLDALIAKERMTITFPIITLSIGGAQRMLAEMVNGLAAKGHDVTVLMPPEGVVNYTINAKIIRTKQNYMILEKDYPKADVIVSNFYTIVPEAYQASMNGKGVHVRLSLCYEPAFLPENQISFPTYHISKHIVVLSNWQKQLIALNHGHQAHIVPVGVGTAFRNMYIRNTQTQLQISAIMRRPEGGYSWHREQDYLINQLEIVQAKYPDVRINLMSPPEEFRSSPLLQAIKSNHPTFRYLTPGHDGAMAYHYNETDIFVNSSTYDSASLPGLEAMRCGAALVTTYNGGNMDYCRHEQNGLMSYRYENRLAADVGRLIEDAELRKRLAAAGEIEASKWTWERSVDAFERVLYDIRASR</sequence>
<dbReference type="Proteomes" id="UP001355653">
    <property type="component" value="Unassembled WGS sequence"/>
</dbReference>
<keyword evidence="4" id="KW-0808">Transferase</keyword>
<protein>
    <submittedName>
        <fullName evidence="4">Glycosyltransferase</fullName>
        <ecNumber evidence="4">2.4.-.-</ecNumber>
    </submittedName>
</protein>
<gene>
    <name evidence="4" type="ORF">P5G65_17885</name>
</gene>
<evidence type="ECO:0000259" key="2">
    <source>
        <dbReference type="Pfam" id="PF00534"/>
    </source>
</evidence>
<feature type="domain" description="Glycosyltransferase 2-like" evidence="3">
    <location>
        <begin position="8"/>
        <end position="162"/>
    </location>
</feature>
<accession>A0ABU6DDC7</accession>
<comment type="caution">
    <text evidence="4">The sequence shown here is derived from an EMBL/GenBank/DDBJ whole genome shotgun (WGS) entry which is preliminary data.</text>
</comment>
<dbReference type="SUPFAM" id="SSF53448">
    <property type="entry name" value="Nucleotide-diphospho-sugar transferases"/>
    <property type="match status" value="1"/>
</dbReference>
<keyword evidence="5" id="KW-1185">Reference proteome</keyword>
<dbReference type="Pfam" id="PF00534">
    <property type="entry name" value="Glycos_transf_1"/>
    <property type="match status" value="1"/>
</dbReference>
<comment type="similarity">
    <text evidence="1">Belongs to the glycosyltransferase 2 family.</text>
</comment>
<reference evidence="4 5" key="1">
    <citation type="submission" date="2023-03" db="EMBL/GenBank/DDBJ databases">
        <title>Bacillus Genome Sequencing.</title>
        <authorList>
            <person name="Dunlap C."/>
        </authorList>
    </citation>
    <scope>NUCLEOTIDE SEQUENCE [LARGE SCALE GENOMIC DNA]</scope>
    <source>
        <strain evidence="4 5">NRS-1351</strain>
    </source>
</reference>
<evidence type="ECO:0000313" key="4">
    <source>
        <dbReference type="EMBL" id="MEB4795775.1"/>
    </source>
</evidence>
<evidence type="ECO:0000313" key="5">
    <source>
        <dbReference type="Proteomes" id="UP001355653"/>
    </source>
</evidence>
<dbReference type="EC" id="2.4.-.-" evidence="4"/>
<dbReference type="EMBL" id="JAROBY010000028">
    <property type="protein sequence ID" value="MEB4795775.1"/>
    <property type="molecule type" value="Genomic_DNA"/>
</dbReference>
<name>A0ABU6DDC7_9BACL</name>
<dbReference type="Gene3D" id="3.40.50.2000">
    <property type="entry name" value="Glycogen Phosphorylase B"/>
    <property type="match status" value="2"/>
</dbReference>
<proteinExistence type="inferred from homology"/>
<organism evidence="4 5">
    <name type="scientific">Paenibacillus chondroitinus</name>
    <dbReference type="NCBI Taxonomy" id="59842"/>
    <lineage>
        <taxon>Bacteria</taxon>
        <taxon>Bacillati</taxon>
        <taxon>Bacillota</taxon>
        <taxon>Bacilli</taxon>
        <taxon>Bacillales</taxon>
        <taxon>Paenibacillaceae</taxon>
        <taxon>Paenibacillus</taxon>
    </lineage>
</organism>
<dbReference type="RefSeq" id="WP_246069230.1">
    <property type="nucleotide sequence ID" value="NZ_JAROBY010000028.1"/>
</dbReference>
<evidence type="ECO:0000256" key="1">
    <source>
        <dbReference type="ARBA" id="ARBA00006739"/>
    </source>
</evidence>
<keyword evidence="4" id="KW-0328">Glycosyltransferase</keyword>
<dbReference type="InterPro" id="IPR001296">
    <property type="entry name" value="Glyco_trans_1"/>
</dbReference>